<dbReference type="NCBIfam" id="TIGR02964">
    <property type="entry name" value="xanthine_xdhC"/>
    <property type="match status" value="1"/>
</dbReference>
<protein>
    <submittedName>
        <fullName evidence="3">Xanthine dehydrogenase accessory protein XdhC</fullName>
    </submittedName>
</protein>
<evidence type="ECO:0000313" key="4">
    <source>
        <dbReference type="Proteomes" id="UP000008130"/>
    </source>
</evidence>
<dbReference type="PROSITE" id="PS51257">
    <property type="entry name" value="PROKAR_LIPOPROTEIN"/>
    <property type="match status" value="1"/>
</dbReference>
<dbReference type="STRING" id="991905.SL003B_2250"/>
<keyword evidence="4" id="KW-1185">Reference proteome</keyword>
<dbReference type="OrthoDB" id="61481at2"/>
<name>F2IZU9_POLGS</name>
<dbReference type="PANTHER" id="PTHR30388:SF6">
    <property type="entry name" value="XANTHINE DEHYDROGENASE SUBUNIT A-RELATED"/>
    <property type="match status" value="1"/>
</dbReference>
<dbReference type="Pfam" id="PF13478">
    <property type="entry name" value="XdhC_C"/>
    <property type="match status" value="1"/>
</dbReference>
<dbReference type="InterPro" id="IPR036291">
    <property type="entry name" value="NAD(P)-bd_dom_sf"/>
</dbReference>
<dbReference type="AlphaFoldDB" id="F2IZU9"/>
<dbReference type="HOGENOM" id="CLU_041115_4_0_5"/>
<dbReference type="InterPro" id="IPR027051">
    <property type="entry name" value="XdhC_Rossmann_dom"/>
</dbReference>
<dbReference type="Pfam" id="PF02625">
    <property type="entry name" value="XdhC_CoxI"/>
    <property type="match status" value="1"/>
</dbReference>
<dbReference type="InterPro" id="IPR003777">
    <property type="entry name" value="XdhC_CoxI"/>
</dbReference>
<dbReference type="RefSeq" id="WP_013652993.1">
    <property type="nucleotide sequence ID" value="NC_015259.1"/>
</dbReference>
<dbReference type="eggNOG" id="COG1975">
    <property type="taxonomic scope" value="Bacteria"/>
</dbReference>
<dbReference type="KEGG" id="pgv:SL003B_2250"/>
<dbReference type="InterPro" id="IPR014308">
    <property type="entry name" value="Xanthine_DH_XdhC"/>
</dbReference>
<reference evidence="3 4" key="1">
    <citation type="journal article" date="2011" name="J. Bacteriol.">
        <title>Complete genome sequence of Polymorphum gilvum SL003B-26A1T, a crude oil-degrading bacterium from oil-polluted saline soil.</title>
        <authorList>
            <person name="Li S.G."/>
            <person name="Tang Y.Q."/>
            <person name="Nie Y."/>
            <person name="Cai M."/>
            <person name="Wu X.L."/>
        </authorList>
    </citation>
    <scope>NUCLEOTIDE SEQUENCE [LARGE SCALE GENOMIC DNA]</scope>
    <source>
        <strain evidence="4">LMG 25793 / CGMCC 1.9160 / SL003B-26A1</strain>
    </source>
</reference>
<feature type="domain" description="XdhC Rossmann" evidence="2">
    <location>
        <begin position="164"/>
        <end position="306"/>
    </location>
</feature>
<dbReference type="Gene3D" id="3.40.50.720">
    <property type="entry name" value="NAD(P)-binding Rossmann-like Domain"/>
    <property type="match status" value="1"/>
</dbReference>
<organism evidence="3 4">
    <name type="scientific">Polymorphum gilvum (strain LMG 25793 / CGMCC 1.9160 / SL003B-26A1)</name>
    <dbReference type="NCBI Taxonomy" id="991905"/>
    <lineage>
        <taxon>Bacteria</taxon>
        <taxon>Pseudomonadati</taxon>
        <taxon>Pseudomonadota</taxon>
        <taxon>Alphaproteobacteria</taxon>
        <taxon>Rhodobacterales</taxon>
        <taxon>Paracoccaceae</taxon>
        <taxon>Polymorphum</taxon>
    </lineage>
</organism>
<accession>F2IZU9</accession>
<dbReference type="SUPFAM" id="SSF51735">
    <property type="entry name" value="NAD(P)-binding Rossmann-fold domains"/>
    <property type="match status" value="1"/>
</dbReference>
<evidence type="ECO:0000259" key="2">
    <source>
        <dbReference type="Pfam" id="PF13478"/>
    </source>
</evidence>
<evidence type="ECO:0000313" key="3">
    <source>
        <dbReference type="EMBL" id="ADZ70675.1"/>
    </source>
</evidence>
<proteinExistence type="predicted"/>
<evidence type="ECO:0000259" key="1">
    <source>
        <dbReference type="Pfam" id="PF02625"/>
    </source>
</evidence>
<gene>
    <name evidence="3" type="ordered locus">SL003B_2250</name>
</gene>
<dbReference type="InterPro" id="IPR052698">
    <property type="entry name" value="MoCofactor_Util/Proc"/>
</dbReference>
<dbReference type="PATRIC" id="fig|991905.3.peg.2305"/>
<dbReference type="PANTHER" id="PTHR30388">
    <property type="entry name" value="ALDEHYDE OXIDOREDUCTASE MOLYBDENUM COFACTOR ASSEMBLY PROTEIN"/>
    <property type="match status" value="1"/>
</dbReference>
<feature type="domain" description="XdhC- CoxI" evidence="1">
    <location>
        <begin position="13"/>
        <end position="74"/>
    </location>
</feature>
<dbReference type="Proteomes" id="UP000008130">
    <property type="component" value="Chromosome"/>
</dbReference>
<sequence>MTPWCRILEAIGASGACALVTVACVRGSAPREQGARMLVRADGSVAGTIGGGTLEYEAIRWAREALAADHRGLVKRSVSLGPDLGQCCGGQVGLAIEVLGKEQRQEAERFAALERRGEAFSTRAQIEPGRPLVRDLVAPADGAPPFVLQDGVVVERFGSDRRPLYLFGAGHVGRATVLALAPLPFSVTWIDSRPDLFPAAMPGDVRCVVLDRPAEALAEAPVGAFVLVMTHSHALDEDIVAAALRAGRFSYVGLIGSATKRARFLSRLAKRGLAGSATVALVCPIGSAGVRSKLPAAIAACVAVELLEADEAARAKGHRDRVLARSARVGP</sequence>
<dbReference type="EMBL" id="CP002568">
    <property type="protein sequence ID" value="ADZ70675.1"/>
    <property type="molecule type" value="Genomic_DNA"/>
</dbReference>